<dbReference type="OrthoDB" id="5832716at2759"/>
<dbReference type="EMBL" id="JARK01001339">
    <property type="protein sequence ID" value="EYC31696.1"/>
    <property type="molecule type" value="Genomic_DNA"/>
</dbReference>
<proteinExistence type="predicted"/>
<keyword evidence="3" id="KW-1185">Reference proteome</keyword>
<feature type="compositionally biased region" description="Polar residues" evidence="1">
    <location>
        <begin position="1"/>
        <end position="15"/>
    </location>
</feature>
<dbReference type="SUPFAM" id="SSF56219">
    <property type="entry name" value="DNase I-like"/>
    <property type="match status" value="1"/>
</dbReference>
<sequence>MTKTTHGNQQFQKPTSLRRMWESPGGEYHNEIDYIIVNRRFSLTDVSVVPKFYTGSDHRLLCARFFLLRKGDKAAKYKRSPKPRL</sequence>
<organism evidence="2 3">
    <name type="scientific">Ancylostoma ceylanicum</name>
    <dbReference type="NCBI Taxonomy" id="53326"/>
    <lineage>
        <taxon>Eukaryota</taxon>
        <taxon>Metazoa</taxon>
        <taxon>Ecdysozoa</taxon>
        <taxon>Nematoda</taxon>
        <taxon>Chromadorea</taxon>
        <taxon>Rhabditida</taxon>
        <taxon>Rhabditina</taxon>
        <taxon>Rhabditomorpha</taxon>
        <taxon>Strongyloidea</taxon>
        <taxon>Ancylostomatidae</taxon>
        <taxon>Ancylostomatinae</taxon>
        <taxon>Ancylostoma</taxon>
    </lineage>
</organism>
<accession>A0A016VWJ6</accession>
<dbReference type="AlphaFoldDB" id="A0A016VWJ6"/>
<reference evidence="3" key="1">
    <citation type="journal article" date="2015" name="Nat. Genet.">
        <title>The genome and transcriptome of the zoonotic hookworm Ancylostoma ceylanicum identify infection-specific gene families.</title>
        <authorList>
            <person name="Schwarz E.M."/>
            <person name="Hu Y."/>
            <person name="Antoshechkin I."/>
            <person name="Miller M.M."/>
            <person name="Sternberg P.W."/>
            <person name="Aroian R.V."/>
        </authorList>
    </citation>
    <scope>NUCLEOTIDE SEQUENCE</scope>
    <source>
        <strain evidence="3">HY135</strain>
    </source>
</reference>
<evidence type="ECO:0000256" key="1">
    <source>
        <dbReference type="SAM" id="MobiDB-lite"/>
    </source>
</evidence>
<evidence type="ECO:0000313" key="2">
    <source>
        <dbReference type="EMBL" id="EYC31696.1"/>
    </source>
</evidence>
<evidence type="ECO:0000313" key="3">
    <source>
        <dbReference type="Proteomes" id="UP000024635"/>
    </source>
</evidence>
<gene>
    <name evidence="2" type="primary">Acey_s0003.g1188</name>
    <name evidence="2" type="ORF">Y032_0003g1188</name>
</gene>
<name>A0A016VWJ6_9BILA</name>
<feature type="region of interest" description="Disordered" evidence="1">
    <location>
        <begin position="1"/>
        <end position="22"/>
    </location>
</feature>
<evidence type="ECO:0008006" key="4">
    <source>
        <dbReference type="Google" id="ProtNLM"/>
    </source>
</evidence>
<protein>
    <recommendedName>
        <fullName evidence="4">Endonuclease/exonuclease/phosphatase domain-containing protein</fullName>
    </recommendedName>
</protein>
<dbReference type="Gene3D" id="3.60.10.10">
    <property type="entry name" value="Endonuclease/exonuclease/phosphatase"/>
    <property type="match status" value="1"/>
</dbReference>
<comment type="caution">
    <text evidence="2">The sequence shown here is derived from an EMBL/GenBank/DDBJ whole genome shotgun (WGS) entry which is preliminary data.</text>
</comment>
<dbReference type="Proteomes" id="UP000024635">
    <property type="component" value="Unassembled WGS sequence"/>
</dbReference>
<dbReference type="InterPro" id="IPR036691">
    <property type="entry name" value="Endo/exonu/phosph_ase_sf"/>
</dbReference>